<keyword evidence="4 6" id="KW-1133">Transmembrane helix</keyword>
<dbReference type="InterPro" id="IPR011701">
    <property type="entry name" value="MFS"/>
</dbReference>
<dbReference type="GeneID" id="90952527"/>
<dbReference type="PANTHER" id="PTHR23502:SF51">
    <property type="entry name" value="QUINIDINE RESISTANCE PROTEIN 1-RELATED"/>
    <property type="match status" value="1"/>
</dbReference>
<feature type="transmembrane region" description="Helical" evidence="6">
    <location>
        <begin position="38"/>
        <end position="56"/>
    </location>
</feature>
<evidence type="ECO:0000256" key="5">
    <source>
        <dbReference type="ARBA" id="ARBA00023136"/>
    </source>
</evidence>
<name>A0A7T6XGP7_PENDI</name>
<dbReference type="EMBL" id="CP060774">
    <property type="protein sequence ID" value="QQK40799.1"/>
    <property type="molecule type" value="Genomic_DNA"/>
</dbReference>
<evidence type="ECO:0000313" key="9">
    <source>
        <dbReference type="Proteomes" id="UP000595662"/>
    </source>
</evidence>
<keyword evidence="3 6" id="KW-0812">Transmembrane</keyword>
<dbReference type="VEuPathDB" id="FungiDB:PDIP_64250"/>
<evidence type="ECO:0000256" key="4">
    <source>
        <dbReference type="ARBA" id="ARBA00022989"/>
    </source>
</evidence>
<sequence length="98" mass="10607">MNDSGSLINLTITTYLIFQGLAPSLIGSFSDIYARRPAYIIAFVIYLGANIGLALQNNLTALMILRCVQSSGSSGTIAISRLAPSEESELDTLELEWH</sequence>
<dbReference type="SUPFAM" id="SSF103473">
    <property type="entry name" value="MFS general substrate transporter"/>
    <property type="match status" value="1"/>
</dbReference>
<dbReference type="AlphaFoldDB" id="A0A7T6XGP7"/>
<evidence type="ECO:0000256" key="1">
    <source>
        <dbReference type="ARBA" id="ARBA00004141"/>
    </source>
</evidence>
<reference evidence="8 9" key="1">
    <citation type="submission" date="2020-08" db="EMBL/GenBank/DDBJ databases">
        <title>The completed genome sequence of the pathogenic ascomycete fungus Penicillium digitatum.</title>
        <authorList>
            <person name="Wang M."/>
        </authorList>
    </citation>
    <scope>NUCLEOTIDE SEQUENCE [LARGE SCALE GENOMIC DNA]</scope>
    <source>
        <strain evidence="8 9">PdW03</strain>
    </source>
</reference>
<gene>
    <name evidence="8" type="ORF">Pdw03_3653</name>
</gene>
<dbReference type="Gene3D" id="1.20.1720.10">
    <property type="entry name" value="Multidrug resistance protein D"/>
    <property type="match status" value="1"/>
</dbReference>
<dbReference type="RefSeq" id="XP_065955954.1">
    <property type="nucleotide sequence ID" value="XM_066100554.1"/>
</dbReference>
<evidence type="ECO:0000259" key="7">
    <source>
        <dbReference type="PROSITE" id="PS50850"/>
    </source>
</evidence>
<dbReference type="Pfam" id="PF07690">
    <property type="entry name" value="MFS_1"/>
    <property type="match status" value="1"/>
</dbReference>
<dbReference type="InterPro" id="IPR036259">
    <property type="entry name" value="MFS_trans_sf"/>
</dbReference>
<dbReference type="GO" id="GO:0022857">
    <property type="term" value="F:transmembrane transporter activity"/>
    <property type="evidence" value="ECO:0007669"/>
    <property type="project" value="InterPro"/>
</dbReference>
<proteinExistence type="predicted"/>
<accession>A0A7T6XGP7</accession>
<protein>
    <submittedName>
        <fullName evidence="8">Siderophore transporter, RhtX/FptX family</fullName>
    </submittedName>
</protein>
<dbReference type="PROSITE" id="PS50850">
    <property type="entry name" value="MFS"/>
    <property type="match status" value="1"/>
</dbReference>
<dbReference type="GO" id="GO:0005886">
    <property type="term" value="C:plasma membrane"/>
    <property type="evidence" value="ECO:0007669"/>
    <property type="project" value="TreeGrafter"/>
</dbReference>
<keyword evidence="2" id="KW-0813">Transport</keyword>
<feature type="transmembrane region" description="Helical" evidence="6">
    <location>
        <begin position="7"/>
        <end position="26"/>
    </location>
</feature>
<evidence type="ECO:0000313" key="8">
    <source>
        <dbReference type="EMBL" id="QQK40799.1"/>
    </source>
</evidence>
<organism evidence="8 9">
    <name type="scientific">Penicillium digitatum</name>
    <name type="common">Green mold</name>
    <dbReference type="NCBI Taxonomy" id="36651"/>
    <lineage>
        <taxon>Eukaryota</taxon>
        <taxon>Fungi</taxon>
        <taxon>Dikarya</taxon>
        <taxon>Ascomycota</taxon>
        <taxon>Pezizomycotina</taxon>
        <taxon>Eurotiomycetes</taxon>
        <taxon>Eurotiomycetidae</taxon>
        <taxon>Eurotiales</taxon>
        <taxon>Aspergillaceae</taxon>
        <taxon>Penicillium</taxon>
    </lineage>
</organism>
<keyword evidence="5 6" id="KW-0472">Membrane</keyword>
<dbReference type="PANTHER" id="PTHR23502">
    <property type="entry name" value="MAJOR FACILITATOR SUPERFAMILY"/>
    <property type="match status" value="1"/>
</dbReference>
<dbReference type="Proteomes" id="UP000595662">
    <property type="component" value="Chromosome 1"/>
</dbReference>
<feature type="domain" description="Major facilitator superfamily (MFS) profile" evidence="7">
    <location>
        <begin position="1"/>
        <end position="98"/>
    </location>
</feature>
<evidence type="ECO:0000256" key="2">
    <source>
        <dbReference type="ARBA" id="ARBA00022448"/>
    </source>
</evidence>
<evidence type="ECO:0000256" key="6">
    <source>
        <dbReference type="SAM" id="Phobius"/>
    </source>
</evidence>
<comment type="subcellular location">
    <subcellularLocation>
        <location evidence="1">Membrane</location>
        <topology evidence="1">Multi-pass membrane protein</topology>
    </subcellularLocation>
</comment>
<dbReference type="InterPro" id="IPR020846">
    <property type="entry name" value="MFS_dom"/>
</dbReference>
<evidence type="ECO:0000256" key="3">
    <source>
        <dbReference type="ARBA" id="ARBA00022692"/>
    </source>
</evidence>